<gene>
    <name evidence="3" type="ORF">NCTC10376_02032</name>
</gene>
<name>A0A379F9N0_PROVU</name>
<evidence type="ECO:0000313" key="4">
    <source>
        <dbReference type="Proteomes" id="UP000254331"/>
    </source>
</evidence>
<sequence length="338" mass="37404">MFNPELKPVQPARPGFAVLSIRNWEGDASPVYLSIQRNQDRYFLNDKGEWVGNAFFHQLSLEEADDGYQIVLDKTLVDPLVSNLQMAYQFTLKDDNETQDIGRLRIRDGVLASQAQGQSEALKSTATLDNQSIPPAPIIEETAPEPEPEPLKTEPEEVEPIIPEIKVDEPPQRPTPPAPKKSKIGLILAIILILILAGILTWFFLLRGNPAGEPAPQPTPERTTPSVCSVENMKSGTALAFVQSCIQSQPDSKTILATIEQAKQNNQCDVAQRLYAYKAQSGDVDIALNYAREYDPETASAQGCFSADKETAIYWYEAVLNHDSQNSDAKARLEALKK</sequence>
<keyword evidence="2" id="KW-0812">Transmembrane</keyword>
<dbReference type="RefSeq" id="WP_036933713.1">
    <property type="nucleotide sequence ID" value="NZ_CABMNT010000004.1"/>
</dbReference>
<keyword evidence="2" id="KW-1133">Transmembrane helix</keyword>
<evidence type="ECO:0000256" key="2">
    <source>
        <dbReference type="SAM" id="Phobius"/>
    </source>
</evidence>
<feature type="transmembrane region" description="Helical" evidence="2">
    <location>
        <begin position="184"/>
        <end position="205"/>
    </location>
</feature>
<keyword evidence="2" id="KW-0472">Membrane</keyword>
<accession>A0A379F9N0</accession>
<protein>
    <submittedName>
        <fullName evidence="3">Uncharacterized protein</fullName>
    </submittedName>
</protein>
<dbReference type="Proteomes" id="UP000254331">
    <property type="component" value="Unassembled WGS sequence"/>
</dbReference>
<dbReference type="OrthoDB" id="6158985at2"/>
<reference evidence="3 4" key="1">
    <citation type="submission" date="2018-06" db="EMBL/GenBank/DDBJ databases">
        <authorList>
            <consortium name="Pathogen Informatics"/>
            <person name="Doyle S."/>
        </authorList>
    </citation>
    <scope>NUCLEOTIDE SEQUENCE [LARGE SCALE GENOMIC DNA]</scope>
    <source>
        <strain evidence="3 4">NCTC10376</strain>
    </source>
</reference>
<feature type="region of interest" description="Disordered" evidence="1">
    <location>
        <begin position="118"/>
        <end position="155"/>
    </location>
</feature>
<dbReference type="EMBL" id="UGTW01000001">
    <property type="protein sequence ID" value="SUC16142.1"/>
    <property type="molecule type" value="Genomic_DNA"/>
</dbReference>
<dbReference type="AlphaFoldDB" id="A0A379F9N0"/>
<dbReference type="GeneID" id="93392691"/>
<feature type="compositionally biased region" description="Polar residues" evidence="1">
    <location>
        <begin position="118"/>
        <end position="133"/>
    </location>
</feature>
<evidence type="ECO:0000313" key="3">
    <source>
        <dbReference type="EMBL" id="SUC16142.1"/>
    </source>
</evidence>
<proteinExistence type="predicted"/>
<organism evidence="3 4">
    <name type="scientific">Proteus vulgaris</name>
    <dbReference type="NCBI Taxonomy" id="585"/>
    <lineage>
        <taxon>Bacteria</taxon>
        <taxon>Pseudomonadati</taxon>
        <taxon>Pseudomonadota</taxon>
        <taxon>Gammaproteobacteria</taxon>
        <taxon>Enterobacterales</taxon>
        <taxon>Morganellaceae</taxon>
        <taxon>Proteus</taxon>
    </lineage>
</organism>
<evidence type="ECO:0000256" key="1">
    <source>
        <dbReference type="SAM" id="MobiDB-lite"/>
    </source>
</evidence>